<reference evidence="1 2" key="1">
    <citation type="journal article" date="2007" name="Genome Biol.">
        <title>Characterization and modeling of the Haemophilus influenzae core and supragenomes based on the complete genomic sequences of Rd and 12 clinical nontypeable strains.</title>
        <authorList>
            <person name="Hogg J.S."/>
            <person name="Hu F.Z."/>
            <person name="Janto B."/>
            <person name="Boissy R."/>
            <person name="Hayes J."/>
            <person name="Keefe R."/>
            <person name="Post J.C."/>
            <person name="Ehrlich G.D."/>
        </authorList>
    </citation>
    <scope>NUCLEOTIDE SEQUENCE [LARGE SCALE GENOMIC DNA]</scope>
    <source>
        <strain evidence="2">NTHi 3655</strain>
    </source>
</reference>
<accession>A0A0H3PC93</accession>
<sequence length="37" mass="4129">MLSDIDDLKRQIEVLATNPKTERDYLTLPVVDLGGAQ</sequence>
<evidence type="ECO:0000313" key="2">
    <source>
        <dbReference type="Proteomes" id="UP000003185"/>
    </source>
</evidence>
<dbReference type="Proteomes" id="UP000003185">
    <property type="component" value="Unassembled WGS sequence"/>
</dbReference>
<proteinExistence type="predicted"/>
<protein>
    <submittedName>
        <fullName evidence="1">Uncharacterized protein</fullName>
    </submittedName>
</protein>
<comment type="caution">
    <text evidence="1">The sequence shown here is derived from an EMBL/GenBank/DDBJ whole genome shotgun (WGS) entry which is preliminary data.</text>
</comment>
<dbReference type="EMBL" id="AAZF01000005">
    <property type="protein sequence ID" value="EDJ92690.1"/>
    <property type="molecule type" value="Genomic_DNA"/>
</dbReference>
<name>A0A0H3PC93_HAEI3</name>
<dbReference type="AlphaFoldDB" id="A0A0H3PC93"/>
<gene>
    <name evidence="1" type="ORF">CGSHi3655_03456</name>
</gene>
<evidence type="ECO:0000313" key="1">
    <source>
        <dbReference type="EMBL" id="EDJ92690.1"/>
    </source>
</evidence>
<organism evidence="1 2">
    <name type="scientific">Haemophilus influenzae (strain NTHi 3655)</name>
    <dbReference type="NCBI Taxonomy" id="375177"/>
    <lineage>
        <taxon>Bacteria</taxon>
        <taxon>Pseudomonadati</taxon>
        <taxon>Pseudomonadota</taxon>
        <taxon>Gammaproteobacteria</taxon>
        <taxon>Pasteurellales</taxon>
        <taxon>Pasteurellaceae</taxon>
        <taxon>Haemophilus</taxon>
    </lineage>
</organism>